<evidence type="ECO:0000313" key="4">
    <source>
        <dbReference type="Proteomes" id="UP001163823"/>
    </source>
</evidence>
<feature type="coiled-coil region" evidence="1">
    <location>
        <begin position="386"/>
        <end position="420"/>
    </location>
</feature>
<comment type="caution">
    <text evidence="3">The sequence shown here is derived from an EMBL/GenBank/DDBJ whole genome shotgun (WGS) entry which is preliminary data.</text>
</comment>
<organism evidence="3 4">
    <name type="scientific">Quillaja saponaria</name>
    <name type="common">Soap bark tree</name>
    <dbReference type="NCBI Taxonomy" id="32244"/>
    <lineage>
        <taxon>Eukaryota</taxon>
        <taxon>Viridiplantae</taxon>
        <taxon>Streptophyta</taxon>
        <taxon>Embryophyta</taxon>
        <taxon>Tracheophyta</taxon>
        <taxon>Spermatophyta</taxon>
        <taxon>Magnoliopsida</taxon>
        <taxon>eudicotyledons</taxon>
        <taxon>Gunneridae</taxon>
        <taxon>Pentapetalae</taxon>
        <taxon>rosids</taxon>
        <taxon>fabids</taxon>
        <taxon>Fabales</taxon>
        <taxon>Quillajaceae</taxon>
        <taxon>Quillaja</taxon>
    </lineage>
</organism>
<evidence type="ECO:0000256" key="2">
    <source>
        <dbReference type="SAM" id="MobiDB-lite"/>
    </source>
</evidence>
<dbReference type="PANTHER" id="PTHR33499:SF43">
    <property type="entry name" value="TRANSPOSASE, PTTA_EN_SPM, PLANT"/>
    <property type="match status" value="1"/>
</dbReference>
<name>A0AAD7PUW9_QUISA</name>
<dbReference type="InterPro" id="IPR004252">
    <property type="entry name" value="Probable_transposase_24"/>
</dbReference>
<dbReference type="KEGG" id="qsa:O6P43_013134"/>
<accession>A0AAD7PUW9</accession>
<feature type="region of interest" description="Disordered" evidence="2">
    <location>
        <begin position="1"/>
        <end position="50"/>
    </location>
</feature>
<feature type="compositionally biased region" description="Basic residues" evidence="2">
    <location>
        <begin position="29"/>
        <end position="45"/>
    </location>
</feature>
<sequence>MARPRKVAKARSSAGLSSSTGKQVSEPKKKGRGPTKGLKVQKKREKSADRKLDVLIPPSTMVAVGPGRKDFITDLSVIVHQNAPHNVYKWKQVPQTVKDTIVLNTLNNWRLQDTDLIRKAILKEANHLYRNWRNRLHDHYLMFEAKEEALKHIPDDVSESDWQFLVDYFGSREFEKVSSRNKANREKQRINHSCGPKSFLAVSYDARDPETGEEPDMQKLWQLTHRKANGEWVSEASKEINDKVDEKINEELQQLEVLGDGTKTVGTEVINAAFWSVVGERSGQVRVCGVGRRPSNSTKDQHLQAQLEVHQREAEEARKECDEVRAKLTEVESQLEEEQRKQEEMQAGLLDRQNQMQESINSQIQAAIETALSKFQPLTTESLMGSLSQRRRIEELELQLHEAEDLIIDLRTELKEVNEKFDMVKRLLS</sequence>
<proteinExistence type="predicted"/>
<dbReference type="PANTHER" id="PTHR33499">
    <property type="entry name" value="OS12G0282400 PROTEIN-RELATED"/>
    <property type="match status" value="1"/>
</dbReference>
<dbReference type="AlphaFoldDB" id="A0AAD7PUW9"/>
<feature type="coiled-coil region" evidence="1">
    <location>
        <begin position="300"/>
        <end position="348"/>
    </location>
</feature>
<keyword evidence="4" id="KW-1185">Reference proteome</keyword>
<keyword evidence="1" id="KW-0175">Coiled coil</keyword>
<gene>
    <name evidence="3" type="ORF">O6P43_013134</name>
</gene>
<evidence type="ECO:0000256" key="1">
    <source>
        <dbReference type="SAM" id="Coils"/>
    </source>
</evidence>
<dbReference type="Proteomes" id="UP001163823">
    <property type="component" value="Chromosome 5"/>
</dbReference>
<feature type="compositionally biased region" description="Polar residues" evidence="2">
    <location>
        <begin position="14"/>
        <end position="23"/>
    </location>
</feature>
<protein>
    <submittedName>
        <fullName evidence="3">Transposase, Ptta/En/Spm, plant</fullName>
    </submittedName>
</protein>
<dbReference type="EMBL" id="JARAOO010000005">
    <property type="protein sequence ID" value="KAJ7969131.1"/>
    <property type="molecule type" value="Genomic_DNA"/>
</dbReference>
<evidence type="ECO:0000313" key="3">
    <source>
        <dbReference type="EMBL" id="KAJ7969131.1"/>
    </source>
</evidence>
<reference evidence="3" key="1">
    <citation type="journal article" date="2023" name="Science">
        <title>Elucidation of the pathway for biosynthesis of saponin adjuvants from the soapbark tree.</title>
        <authorList>
            <person name="Reed J."/>
            <person name="Orme A."/>
            <person name="El-Demerdash A."/>
            <person name="Owen C."/>
            <person name="Martin L.B.B."/>
            <person name="Misra R.C."/>
            <person name="Kikuchi S."/>
            <person name="Rejzek M."/>
            <person name="Martin A.C."/>
            <person name="Harkess A."/>
            <person name="Leebens-Mack J."/>
            <person name="Louveau T."/>
            <person name="Stephenson M.J."/>
            <person name="Osbourn A."/>
        </authorList>
    </citation>
    <scope>NUCLEOTIDE SEQUENCE</scope>
    <source>
        <strain evidence="3">S10</strain>
    </source>
</reference>
<dbReference type="Pfam" id="PF03004">
    <property type="entry name" value="Transposase_24"/>
    <property type="match status" value="1"/>
</dbReference>